<evidence type="ECO:0000259" key="6">
    <source>
        <dbReference type="Pfam" id="PF01694"/>
    </source>
</evidence>
<feature type="domain" description="Peptidase S54 rhomboid" evidence="6">
    <location>
        <begin position="68"/>
        <end position="211"/>
    </location>
</feature>
<dbReference type="GO" id="GO:0016020">
    <property type="term" value="C:membrane"/>
    <property type="evidence" value="ECO:0007669"/>
    <property type="project" value="UniProtKB-SubCell"/>
</dbReference>
<feature type="transmembrane region" description="Helical" evidence="5">
    <location>
        <begin position="199"/>
        <end position="218"/>
    </location>
</feature>
<feature type="transmembrane region" description="Helical" evidence="5">
    <location>
        <begin position="72"/>
        <end position="94"/>
    </location>
</feature>
<evidence type="ECO:0000256" key="3">
    <source>
        <dbReference type="ARBA" id="ARBA00022989"/>
    </source>
</evidence>
<feature type="transmembrane region" description="Helical" evidence="5">
    <location>
        <begin position="23"/>
        <end position="42"/>
    </location>
</feature>
<dbReference type="InterPro" id="IPR022764">
    <property type="entry name" value="Peptidase_S54_rhomboid_dom"/>
</dbReference>
<keyword evidence="3 5" id="KW-1133">Transmembrane helix</keyword>
<keyword evidence="2 5" id="KW-0812">Transmembrane</keyword>
<proteinExistence type="predicted"/>
<evidence type="ECO:0000313" key="7">
    <source>
        <dbReference type="EMBL" id="HIR66573.1"/>
    </source>
</evidence>
<evidence type="ECO:0000256" key="4">
    <source>
        <dbReference type="ARBA" id="ARBA00023136"/>
    </source>
</evidence>
<dbReference type="AlphaFoldDB" id="A0A9D1E567"/>
<evidence type="ECO:0000256" key="1">
    <source>
        <dbReference type="ARBA" id="ARBA00004141"/>
    </source>
</evidence>
<feature type="transmembrane region" description="Helical" evidence="5">
    <location>
        <begin position="129"/>
        <end position="150"/>
    </location>
</feature>
<dbReference type="InterPro" id="IPR035952">
    <property type="entry name" value="Rhomboid-like_sf"/>
</dbReference>
<keyword evidence="7" id="KW-0645">Protease</keyword>
<reference evidence="7" key="2">
    <citation type="journal article" date="2021" name="PeerJ">
        <title>Extensive microbial diversity within the chicken gut microbiome revealed by metagenomics and culture.</title>
        <authorList>
            <person name="Gilroy R."/>
            <person name="Ravi A."/>
            <person name="Getino M."/>
            <person name="Pursley I."/>
            <person name="Horton D.L."/>
            <person name="Alikhan N.F."/>
            <person name="Baker D."/>
            <person name="Gharbi K."/>
            <person name="Hall N."/>
            <person name="Watson M."/>
            <person name="Adriaenssens E.M."/>
            <person name="Foster-Nyarko E."/>
            <person name="Jarju S."/>
            <person name="Secka A."/>
            <person name="Antonio M."/>
            <person name="Oren A."/>
            <person name="Chaudhuri R.R."/>
            <person name="La Ragione R."/>
            <person name="Hildebrand F."/>
            <person name="Pallen M.J."/>
        </authorList>
    </citation>
    <scope>NUCLEOTIDE SEQUENCE</scope>
    <source>
        <strain evidence="7">ChiW16-3235</strain>
    </source>
</reference>
<dbReference type="PANTHER" id="PTHR43066:SF11">
    <property type="entry name" value="PEPTIDASE S54 RHOMBOID DOMAIN-CONTAINING PROTEIN"/>
    <property type="match status" value="1"/>
</dbReference>
<dbReference type="Pfam" id="PF01694">
    <property type="entry name" value="Rhomboid"/>
    <property type="match status" value="1"/>
</dbReference>
<evidence type="ECO:0000256" key="5">
    <source>
        <dbReference type="SAM" id="Phobius"/>
    </source>
</evidence>
<accession>A0A9D1E567</accession>
<feature type="transmembrane region" description="Helical" evidence="5">
    <location>
        <begin position="101"/>
        <end position="123"/>
    </location>
</feature>
<dbReference type="GO" id="GO:0004252">
    <property type="term" value="F:serine-type endopeptidase activity"/>
    <property type="evidence" value="ECO:0007669"/>
    <property type="project" value="InterPro"/>
</dbReference>
<reference evidence="7" key="1">
    <citation type="submission" date="2020-10" db="EMBL/GenBank/DDBJ databases">
        <authorList>
            <person name="Gilroy R."/>
        </authorList>
    </citation>
    <scope>NUCLEOTIDE SEQUENCE</scope>
    <source>
        <strain evidence="7">ChiW16-3235</strain>
    </source>
</reference>
<keyword evidence="4 5" id="KW-0472">Membrane</keyword>
<dbReference type="SUPFAM" id="SSF144091">
    <property type="entry name" value="Rhomboid-like"/>
    <property type="match status" value="1"/>
</dbReference>
<comment type="subcellular location">
    <subcellularLocation>
        <location evidence="1">Membrane</location>
        <topology evidence="1">Multi-pass membrane protein</topology>
    </subcellularLocation>
</comment>
<evidence type="ECO:0000313" key="8">
    <source>
        <dbReference type="Proteomes" id="UP000823913"/>
    </source>
</evidence>
<dbReference type="PANTHER" id="PTHR43066">
    <property type="entry name" value="RHOMBOID-RELATED PROTEIN"/>
    <property type="match status" value="1"/>
</dbReference>
<name>A0A9D1E567_9FIRM</name>
<dbReference type="EMBL" id="DVHK01000018">
    <property type="protein sequence ID" value="HIR66573.1"/>
    <property type="molecule type" value="Genomic_DNA"/>
</dbReference>
<dbReference type="GO" id="GO:0006508">
    <property type="term" value="P:proteolysis"/>
    <property type="evidence" value="ECO:0007669"/>
    <property type="project" value="UniProtKB-KW"/>
</dbReference>
<protein>
    <submittedName>
        <fullName evidence="7">Rhomboid family intramembrane serine protease</fullName>
    </submittedName>
</protein>
<comment type="caution">
    <text evidence="7">The sequence shown here is derived from an EMBL/GenBank/DDBJ whole genome shotgun (WGS) entry which is preliminary data.</text>
</comment>
<evidence type="ECO:0000256" key="2">
    <source>
        <dbReference type="ARBA" id="ARBA00022692"/>
    </source>
</evidence>
<organism evidence="7 8">
    <name type="scientific">Candidatus Coproplasma avicola</name>
    <dbReference type="NCBI Taxonomy" id="2840744"/>
    <lineage>
        <taxon>Bacteria</taxon>
        <taxon>Bacillati</taxon>
        <taxon>Bacillota</taxon>
        <taxon>Clostridia</taxon>
        <taxon>Eubacteriales</taxon>
        <taxon>Candidatus Coproplasma</taxon>
    </lineage>
</organism>
<dbReference type="Proteomes" id="UP000823913">
    <property type="component" value="Unassembled WGS sequence"/>
</dbReference>
<sequence>MRGDKCIFLNDDKKSIKWYSRNYFFAVTFAIVIINFIVFFTYGSPPGGVIYKQPEWNSFSITNLLIAMSHCYMHLSSQHCALNMLCFFVAGIYLERKTGSLRLLALVIVMTAFTAFATAANYISLRAIGFSGVNYGIYGFIITDYLFMLFEREKRSMFNIISGAIVLALIYFAMCFNGGTSTVSFVPYPYDLTHNIGHASGFVVGLLVGLYEGIILLIEKLSRKKDEKGDPKTGMEQ</sequence>
<gene>
    <name evidence="7" type="ORF">IAB94_00830</name>
</gene>
<dbReference type="Gene3D" id="1.20.1540.10">
    <property type="entry name" value="Rhomboid-like"/>
    <property type="match status" value="1"/>
</dbReference>
<feature type="transmembrane region" description="Helical" evidence="5">
    <location>
        <begin position="157"/>
        <end position="179"/>
    </location>
</feature>
<keyword evidence="7" id="KW-0378">Hydrolase</keyword>